<proteinExistence type="predicted"/>
<evidence type="ECO:0000313" key="3">
    <source>
        <dbReference type="EMBL" id="QDS87722.1"/>
    </source>
</evidence>
<dbReference type="EMBL" id="CP036261">
    <property type="protein sequence ID" value="QDS87722.1"/>
    <property type="molecule type" value="Genomic_DNA"/>
</dbReference>
<dbReference type="OrthoDB" id="9780017at2"/>
<evidence type="ECO:0000256" key="1">
    <source>
        <dbReference type="SAM" id="SignalP"/>
    </source>
</evidence>
<keyword evidence="4" id="KW-1185">Reference proteome</keyword>
<dbReference type="RefSeq" id="WP_145344275.1">
    <property type="nucleotide sequence ID" value="NZ_CP036261.1"/>
</dbReference>
<protein>
    <recommendedName>
        <fullName evidence="2">3-keto-alpha-glucoside-1,2-lyase/3-keto-2-hydroxy-glucal hydratase domain-containing protein</fullName>
    </recommendedName>
</protein>
<name>A0A517LYM5_9BACT</name>
<evidence type="ECO:0000313" key="4">
    <source>
        <dbReference type="Proteomes" id="UP000319557"/>
    </source>
</evidence>
<feature type="domain" description="3-keto-alpha-glucoside-1,2-lyase/3-keto-2-hydroxy-glucal hydratase" evidence="2">
    <location>
        <begin position="28"/>
        <end position="223"/>
    </location>
</feature>
<dbReference type="Proteomes" id="UP000319557">
    <property type="component" value="Chromosome"/>
</dbReference>
<accession>A0A517LYM5</accession>
<dbReference type="KEGG" id="ruv:EC9_19010"/>
<dbReference type="AlphaFoldDB" id="A0A517LYM5"/>
<dbReference type="Gene3D" id="2.60.120.560">
    <property type="entry name" value="Exo-inulinase, domain 1"/>
    <property type="match status" value="1"/>
</dbReference>
<feature type="signal peptide" evidence="1">
    <location>
        <begin position="1"/>
        <end position="23"/>
    </location>
</feature>
<dbReference type="GO" id="GO:0016787">
    <property type="term" value="F:hydrolase activity"/>
    <property type="evidence" value="ECO:0007669"/>
    <property type="project" value="InterPro"/>
</dbReference>
<sequence length="229" mass="25970" precursor="true">MQATTNIAALLLSAFLISGAAIGQDDDQWTDLFNGEDTTGWSNPYEWGEINVVDGEIHLTASKKFFLVTDKKYDDFVFEGEVMIPEGQANSGFMFRCHSEKNKVYGYQAECDGSDRRWSGGLYDESRRGWIWPSIKGRTKEAKFLEHAEESQAYFKKPEVAGALDRNGWNKYRITCQGDSLKIEVNGVVTTEIEDDTDASGFIAIQHHGEKGQTYRFRNLRIKELKPQS</sequence>
<feature type="chain" id="PRO_5021878945" description="3-keto-alpha-glucoside-1,2-lyase/3-keto-2-hydroxy-glucal hydratase domain-containing protein" evidence="1">
    <location>
        <begin position="24"/>
        <end position="229"/>
    </location>
</feature>
<dbReference type="Pfam" id="PF06439">
    <property type="entry name" value="3keto-disac_hyd"/>
    <property type="match status" value="1"/>
</dbReference>
<organism evidence="3 4">
    <name type="scientific">Rosistilla ulvae</name>
    <dbReference type="NCBI Taxonomy" id="1930277"/>
    <lineage>
        <taxon>Bacteria</taxon>
        <taxon>Pseudomonadati</taxon>
        <taxon>Planctomycetota</taxon>
        <taxon>Planctomycetia</taxon>
        <taxon>Pirellulales</taxon>
        <taxon>Pirellulaceae</taxon>
        <taxon>Rosistilla</taxon>
    </lineage>
</organism>
<dbReference type="InterPro" id="IPR010496">
    <property type="entry name" value="AL/BT2_dom"/>
</dbReference>
<evidence type="ECO:0000259" key="2">
    <source>
        <dbReference type="Pfam" id="PF06439"/>
    </source>
</evidence>
<gene>
    <name evidence="3" type="ORF">EC9_19010</name>
</gene>
<reference evidence="3 4" key="1">
    <citation type="submission" date="2019-02" db="EMBL/GenBank/DDBJ databases">
        <title>Deep-cultivation of Planctomycetes and their phenomic and genomic characterization uncovers novel biology.</title>
        <authorList>
            <person name="Wiegand S."/>
            <person name="Jogler M."/>
            <person name="Boedeker C."/>
            <person name="Pinto D."/>
            <person name="Vollmers J."/>
            <person name="Rivas-Marin E."/>
            <person name="Kohn T."/>
            <person name="Peeters S.H."/>
            <person name="Heuer A."/>
            <person name="Rast P."/>
            <person name="Oberbeckmann S."/>
            <person name="Bunk B."/>
            <person name="Jeske O."/>
            <person name="Meyerdierks A."/>
            <person name="Storesund J.E."/>
            <person name="Kallscheuer N."/>
            <person name="Luecker S."/>
            <person name="Lage O.M."/>
            <person name="Pohl T."/>
            <person name="Merkel B.J."/>
            <person name="Hornburger P."/>
            <person name="Mueller R.-W."/>
            <person name="Bruemmer F."/>
            <person name="Labrenz M."/>
            <person name="Spormann A.M."/>
            <person name="Op den Camp H."/>
            <person name="Overmann J."/>
            <person name="Amann R."/>
            <person name="Jetten M.S.M."/>
            <person name="Mascher T."/>
            <person name="Medema M.H."/>
            <person name="Devos D.P."/>
            <person name="Kaster A.-K."/>
            <person name="Ovreas L."/>
            <person name="Rohde M."/>
            <person name="Galperin M.Y."/>
            <person name="Jogler C."/>
        </authorList>
    </citation>
    <scope>NUCLEOTIDE SEQUENCE [LARGE SCALE GENOMIC DNA]</scope>
    <source>
        <strain evidence="3 4">EC9</strain>
    </source>
</reference>
<keyword evidence="1" id="KW-0732">Signal</keyword>